<proteinExistence type="predicted"/>
<dbReference type="EMBL" id="JACJPW010000092">
    <property type="protein sequence ID" value="MBD2184708.1"/>
    <property type="molecule type" value="Genomic_DNA"/>
</dbReference>
<dbReference type="AlphaFoldDB" id="A0A926VJD0"/>
<evidence type="ECO:0000313" key="1">
    <source>
        <dbReference type="EMBL" id="MBD2184708.1"/>
    </source>
</evidence>
<evidence type="ECO:0008006" key="3">
    <source>
        <dbReference type="Google" id="ProtNLM"/>
    </source>
</evidence>
<keyword evidence="2" id="KW-1185">Reference proteome</keyword>
<organism evidence="1 2">
    <name type="scientific">Aerosakkonema funiforme FACHB-1375</name>
    <dbReference type="NCBI Taxonomy" id="2949571"/>
    <lineage>
        <taxon>Bacteria</taxon>
        <taxon>Bacillati</taxon>
        <taxon>Cyanobacteriota</taxon>
        <taxon>Cyanophyceae</taxon>
        <taxon>Oscillatoriophycideae</taxon>
        <taxon>Aerosakkonematales</taxon>
        <taxon>Aerosakkonemataceae</taxon>
        <taxon>Aerosakkonema</taxon>
    </lineage>
</organism>
<dbReference type="SUPFAM" id="SSF56399">
    <property type="entry name" value="ADP-ribosylation"/>
    <property type="match status" value="1"/>
</dbReference>
<reference evidence="1" key="1">
    <citation type="journal article" date="2015" name="ISME J.">
        <title>Draft Genome Sequence of Streptomyces incarnatus NRRL8089, which Produces the Nucleoside Antibiotic Sinefungin.</title>
        <authorList>
            <person name="Oshima K."/>
            <person name="Hattori M."/>
            <person name="Shimizu H."/>
            <person name="Fukuda K."/>
            <person name="Nemoto M."/>
            <person name="Inagaki K."/>
            <person name="Tamura T."/>
        </authorList>
    </citation>
    <scope>NUCLEOTIDE SEQUENCE</scope>
    <source>
        <strain evidence="1">FACHB-1375</strain>
    </source>
</reference>
<dbReference type="Gene3D" id="3.90.175.10">
    <property type="entry name" value="Diphtheria Toxin, domain 1"/>
    <property type="match status" value="1"/>
</dbReference>
<evidence type="ECO:0000313" key="2">
    <source>
        <dbReference type="Proteomes" id="UP000641646"/>
    </source>
</evidence>
<protein>
    <recommendedName>
        <fullName evidence="3">DUF3990 domain-containing protein</fullName>
    </recommendedName>
</protein>
<accession>A0A926VJD0</accession>
<dbReference type="RefSeq" id="WP_190471635.1">
    <property type="nucleotide sequence ID" value="NZ_JACJPW010000092.1"/>
</dbReference>
<gene>
    <name evidence="1" type="ORF">H6G03_27175</name>
</gene>
<name>A0A926VJD0_9CYAN</name>
<sequence length="179" mass="20532">MSETIRVYGYHGTNTEAAATIIQQGFNVSSNDYDWLGTGVYFFQDAPVRAWEWAKQQHPANPAVIRSTIRLDDCIDLVDISWFPLIRNIYNSFVEEYSQGNRPLPRQNPQRSKAHRLDCACFNYIVEVLGEQGQIPRTIRAVFLEGEPVYPNSAIFDRAHVQIAVRDTSLIEESRLVRL</sequence>
<dbReference type="Proteomes" id="UP000641646">
    <property type="component" value="Unassembled WGS sequence"/>
</dbReference>
<comment type="caution">
    <text evidence="1">The sequence shown here is derived from an EMBL/GenBank/DDBJ whole genome shotgun (WGS) entry which is preliminary data.</text>
</comment>
<reference evidence="1" key="2">
    <citation type="submission" date="2020-08" db="EMBL/GenBank/DDBJ databases">
        <authorList>
            <person name="Chen M."/>
            <person name="Teng W."/>
            <person name="Zhao L."/>
            <person name="Hu C."/>
            <person name="Zhou Y."/>
            <person name="Han B."/>
            <person name="Song L."/>
            <person name="Shu W."/>
        </authorList>
    </citation>
    <scope>NUCLEOTIDE SEQUENCE</scope>
    <source>
        <strain evidence="1">FACHB-1375</strain>
    </source>
</reference>